<dbReference type="Proteomes" id="UP000293073">
    <property type="component" value="Chromosome"/>
</dbReference>
<reference evidence="3" key="1">
    <citation type="submission" date="2019-01" db="EMBL/GenBank/DDBJ databases">
        <title>Complete genome of Halorubrum ezzemoulense strain FB21.</title>
        <authorList>
            <person name="Feng Y."/>
            <person name="Louyakis A.S."/>
            <person name="Papke R.T."/>
            <person name="Gogarten J.P."/>
        </authorList>
    </citation>
    <scope>NUCLEOTIDE SEQUENCE [LARGE SCALE GENOMIC DNA]</scope>
    <source>
        <strain evidence="3">Fb21</strain>
    </source>
</reference>
<name>A0A481RG17_HALEZ</name>
<protein>
    <submittedName>
        <fullName evidence="2">Uncharacterized protein</fullName>
    </submittedName>
</protein>
<evidence type="ECO:0000256" key="1">
    <source>
        <dbReference type="SAM" id="MobiDB-lite"/>
    </source>
</evidence>
<proteinExistence type="predicted"/>
<feature type="region of interest" description="Disordered" evidence="1">
    <location>
        <begin position="1"/>
        <end position="45"/>
    </location>
</feature>
<dbReference type="KEGG" id="hezz:EO776_09275"/>
<gene>
    <name evidence="2" type="ORF">EO776_09275</name>
</gene>
<dbReference type="AlphaFoldDB" id="A0A481RG17"/>
<dbReference type="GeneID" id="301359986"/>
<dbReference type="RefSeq" id="WP_129452395.1">
    <property type="nucleotide sequence ID" value="NZ_CP034940.1"/>
</dbReference>
<feature type="compositionally biased region" description="Basic and acidic residues" evidence="1">
    <location>
        <begin position="31"/>
        <end position="45"/>
    </location>
</feature>
<evidence type="ECO:0000313" key="3">
    <source>
        <dbReference type="Proteomes" id="UP000293073"/>
    </source>
</evidence>
<evidence type="ECO:0000313" key="2">
    <source>
        <dbReference type="EMBL" id="QAY20184.1"/>
    </source>
</evidence>
<sequence>MTSKGAGFVKADRQGNQIYAEGSNRGSTVEELSRGDIEERNLNPEKDIVVEELGESGSTIRERQEGEHVVKIEPDSLANSRLSKFFTDSEIEELQSKEDTVQGEDTPEDIDSVWDGIRKDVKRHNREVAKSRKQMEIRRAKEELKKGTKYDPDRSVSDLSGEEFKEIIAEANQEGNSEPESEELQAAIEHIEDKYSGFLEEDSDTEINTPDSQVEELAANSWEDYENSAFQDIAEDLAKSDENTLYESVGENSRRVTTKDPEIKKALRNPEDEPNWNGSVELEKDTGDTVIAVVSKEN</sequence>
<organism evidence="2 3">
    <name type="scientific">Halorubrum ezzemoulense</name>
    <name type="common">Halorubrum chaoviator</name>
    <dbReference type="NCBI Taxonomy" id="337243"/>
    <lineage>
        <taxon>Archaea</taxon>
        <taxon>Methanobacteriati</taxon>
        <taxon>Methanobacteriota</taxon>
        <taxon>Stenosarchaea group</taxon>
        <taxon>Halobacteria</taxon>
        <taxon>Halobacteriales</taxon>
        <taxon>Haloferacaceae</taxon>
        <taxon>Halorubrum</taxon>
    </lineage>
</organism>
<accession>A0A481RG17</accession>
<dbReference type="EMBL" id="CP034940">
    <property type="protein sequence ID" value="QAY20184.1"/>
    <property type="molecule type" value="Genomic_DNA"/>
</dbReference>